<gene>
    <name evidence="1" type="ORF">METZ01_LOCUS270283</name>
</gene>
<organism evidence="1">
    <name type="scientific">marine metagenome</name>
    <dbReference type="NCBI Taxonomy" id="408172"/>
    <lineage>
        <taxon>unclassified sequences</taxon>
        <taxon>metagenomes</taxon>
        <taxon>ecological metagenomes</taxon>
    </lineage>
</organism>
<reference evidence="1" key="1">
    <citation type="submission" date="2018-05" db="EMBL/GenBank/DDBJ databases">
        <authorList>
            <person name="Lanie J.A."/>
            <person name="Ng W.-L."/>
            <person name="Kazmierczak K.M."/>
            <person name="Andrzejewski T.M."/>
            <person name="Davidsen T.M."/>
            <person name="Wayne K.J."/>
            <person name="Tettelin H."/>
            <person name="Glass J.I."/>
            <person name="Rusch D."/>
            <person name="Podicherti R."/>
            <person name="Tsui H.-C.T."/>
            <person name="Winkler M.E."/>
        </authorList>
    </citation>
    <scope>NUCLEOTIDE SEQUENCE</scope>
</reference>
<name>A0A382K018_9ZZZZ</name>
<dbReference type="EMBL" id="UINC01077370">
    <property type="protein sequence ID" value="SVC17429.1"/>
    <property type="molecule type" value="Genomic_DNA"/>
</dbReference>
<accession>A0A382K018</accession>
<sequence>MDPTTFAALEFLRVVQFDYQTPTVLAETQGTS</sequence>
<protein>
    <submittedName>
        <fullName evidence="1">Uncharacterized protein</fullName>
    </submittedName>
</protein>
<evidence type="ECO:0000313" key="1">
    <source>
        <dbReference type="EMBL" id="SVC17429.1"/>
    </source>
</evidence>
<proteinExistence type="predicted"/>
<dbReference type="AlphaFoldDB" id="A0A382K018"/>